<accession>Q8KCG1</accession>
<dbReference type="HOGENOM" id="CLU_3395787_0_0_10"/>
<dbReference type="Proteomes" id="UP000001007">
    <property type="component" value="Chromosome"/>
</dbReference>
<evidence type="ECO:0000313" key="2">
    <source>
        <dbReference type="Proteomes" id="UP000001007"/>
    </source>
</evidence>
<proteinExistence type="predicted"/>
<gene>
    <name evidence="1" type="ordered locus">CT1460</name>
</gene>
<dbReference type="EMBL" id="AE006470">
    <property type="protein sequence ID" value="AAM72688.1"/>
    <property type="molecule type" value="Genomic_DNA"/>
</dbReference>
<evidence type="ECO:0000313" key="1">
    <source>
        <dbReference type="EMBL" id="AAM72688.1"/>
    </source>
</evidence>
<dbReference type="EnsemblBacteria" id="AAM72688">
    <property type="protein sequence ID" value="AAM72688"/>
    <property type="gene ID" value="CT1460"/>
</dbReference>
<keyword evidence="2" id="KW-1185">Reference proteome</keyword>
<organism evidence="1 2">
    <name type="scientific">Chlorobaculum tepidum (strain ATCC 49652 / DSM 12025 / NBRC 103806 / TLS)</name>
    <name type="common">Chlorobium tepidum</name>
    <dbReference type="NCBI Taxonomy" id="194439"/>
    <lineage>
        <taxon>Bacteria</taxon>
        <taxon>Pseudomonadati</taxon>
        <taxon>Chlorobiota</taxon>
        <taxon>Chlorobiia</taxon>
        <taxon>Chlorobiales</taxon>
        <taxon>Chlorobiaceae</taxon>
        <taxon>Chlorobaculum</taxon>
    </lineage>
</organism>
<sequence length="31" mass="3539">MESGLSALRQRSLAEQLLRVGIRLHHLIEIV</sequence>
<protein>
    <submittedName>
        <fullName evidence="1">Uncharacterized protein</fullName>
    </submittedName>
</protein>
<reference evidence="1 2" key="1">
    <citation type="journal article" date="2002" name="Proc. Natl. Acad. Sci. U.S.A.">
        <title>The complete genome sequence of Chlorobium tepidum TLS, a photosynthetic, anaerobic, green-sulfur bacterium.</title>
        <authorList>
            <person name="Eisen J.A."/>
            <person name="Nelson K.E."/>
            <person name="Paulsen I.T."/>
            <person name="Heidelberg J.F."/>
            <person name="Wu M."/>
            <person name="Dodson R.J."/>
            <person name="Deboy R."/>
            <person name="Gwinn M.L."/>
            <person name="Nelson W.C."/>
            <person name="Haft D.H."/>
            <person name="Hickey E.K."/>
            <person name="Peterson J.D."/>
            <person name="Durkin A.S."/>
            <person name="Kolonay J.L."/>
            <person name="Yang F."/>
            <person name="Holt I."/>
            <person name="Umayam L.A."/>
            <person name="Mason T."/>
            <person name="Brenner M."/>
            <person name="Shea T.P."/>
            <person name="Parksey D."/>
            <person name="Nierman W.C."/>
            <person name="Feldblyum T.V."/>
            <person name="Hansen C.L."/>
            <person name="Craven M.B."/>
            <person name="Radune D."/>
            <person name="Vamathevan J."/>
            <person name="Khouri H."/>
            <person name="White O."/>
            <person name="Gruber T.M."/>
            <person name="Ketchum K.A."/>
            <person name="Venter J.C."/>
            <person name="Tettelin H."/>
            <person name="Bryant D.A."/>
            <person name="Fraser C.M."/>
        </authorList>
    </citation>
    <scope>NUCLEOTIDE SEQUENCE [LARGE SCALE GENOMIC DNA]</scope>
    <source>
        <strain evidence="2">ATCC 49652 / DSM 12025 / NBRC 103806 / TLS</strain>
    </source>
</reference>
<dbReference type="AlphaFoldDB" id="Q8KCG1"/>
<dbReference type="KEGG" id="cte:CT1460"/>
<name>Q8KCG1_CHLTE</name>